<comment type="caution">
    <text evidence="1">The sequence shown here is derived from an EMBL/GenBank/DDBJ whole genome shotgun (WGS) entry which is preliminary data.</text>
</comment>
<evidence type="ECO:0000313" key="1">
    <source>
        <dbReference type="EMBL" id="CAG8557799.1"/>
    </source>
</evidence>
<protein>
    <submittedName>
        <fullName evidence="1">11466_t:CDS:1</fullName>
    </submittedName>
</protein>
<reference evidence="1" key="1">
    <citation type="submission" date="2021-06" db="EMBL/GenBank/DDBJ databases">
        <authorList>
            <person name="Kallberg Y."/>
            <person name="Tangrot J."/>
            <person name="Rosling A."/>
        </authorList>
    </citation>
    <scope>NUCLEOTIDE SEQUENCE</scope>
    <source>
        <strain evidence="1">CL551</strain>
    </source>
</reference>
<dbReference type="Proteomes" id="UP000789342">
    <property type="component" value="Unassembled WGS sequence"/>
</dbReference>
<gene>
    <name evidence="1" type="ORF">AMORRO_LOCUS5874</name>
</gene>
<dbReference type="EMBL" id="CAJVPV010003695">
    <property type="protein sequence ID" value="CAG8557799.1"/>
    <property type="molecule type" value="Genomic_DNA"/>
</dbReference>
<evidence type="ECO:0000313" key="2">
    <source>
        <dbReference type="Proteomes" id="UP000789342"/>
    </source>
</evidence>
<name>A0A9N9FSY0_9GLOM</name>
<accession>A0A9N9FSY0</accession>
<organism evidence="1 2">
    <name type="scientific">Acaulospora morrowiae</name>
    <dbReference type="NCBI Taxonomy" id="94023"/>
    <lineage>
        <taxon>Eukaryota</taxon>
        <taxon>Fungi</taxon>
        <taxon>Fungi incertae sedis</taxon>
        <taxon>Mucoromycota</taxon>
        <taxon>Glomeromycotina</taxon>
        <taxon>Glomeromycetes</taxon>
        <taxon>Diversisporales</taxon>
        <taxon>Acaulosporaceae</taxon>
        <taxon>Acaulospora</taxon>
    </lineage>
</organism>
<sequence>MTTVDISNTDIYLVCNDDIQLISLIVSSLRDKGSRRIHLLISAQQTQYIEESVGVNIIRGIWKDIEDYEMTIANAVIVISMLYHEFEKQEKLFSACVRKGVALFVAWDSGMERENLVRNQACPRTQLHQILLDYKSHCTTFQAPHHVHSSTSHQIPYTSTPSSTSRQISRFPSSVERTQWILFQVGIFSDEILKNDISAVTTAFHSPKQFIFINVSVKSDFSKMIAEVIVNRRINLNRNYVVGEFVSHTFLGHVYKVFNHGVAYDGSLPCEISEFEMSNLLRLSGIITSKPIPRILYPDWDIYVCKLSMEISLQHEAIIYKLLKDHQKITLRHWISQITNERSEEGQHSVRDMDI</sequence>
<keyword evidence="2" id="KW-1185">Reference proteome</keyword>
<proteinExistence type="predicted"/>
<dbReference type="OrthoDB" id="2310388at2759"/>
<dbReference type="AlphaFoldDB" id="A0A9N9FSY0"/>
<dbReference type="Gene3D" id="3.40.50.720">
    <property type="entry name" value="NAD(P)-binding Rossmann-like Domain"/>
    <property type="match status" value="1"/>
</dbReference>